<organism evidence="1 2">
    <name type="scientific">Violaceomyces palustris</name>
    <dbReference type="NCBI Taxonomy" id="1673888"/>
    <lineage>
        <taxon>Eukaryota</taxon>
        <taxon>Fungi</taxon>
        <taxon>Dikarya</taxon>
        <taxon>Basidiomycota</taxon>
        <taxon>Ustilaginomycotina</taxon>
        <taxon>Ustilaginomycetes</taxon>
        <taxon>Violaceomycetales</taxon>
        <taxon>Violaceomycetaceae</taxon>
        <taxon>Violaceomyces</taxon>
    </lineage>
</organism>
<keyword evidence="2" id="KW-1185">Reference proteome</keyword>
<sequence>MNALASSLGRLPTRRKKEQKKSVVPINVAAAQKFQGSSSFTSPASATPTQATYSNSTQARTPPSAASLLCDIFSLTPPASPSVDQDQPSTPVKSPLRRAFSRTFNFKESPSSPSFSLSRRPSFSSPESAPSGRSSSMSLRRRSRALLLPSLPISEPRTSVSVEGSPSPSRNRSFGDHLTVETASVASNKPKQGSLRSIRSFNSRVGLSSFGSPTTPPNNELSRSGATTPPPAPLAPPKPRKLSRRASDESFQCRGLGYEDTCDSKWMGEPPFATDSTLPGIAAARMSEFTVTGSFPAMGGFLHHELLDLESGLRPEAPRLRHKRLSTASLASDMSIPTSNSDSFHSSISSLNGSELEEAVVNSRTGSSSSFSSISEQWFSSCPPTPPSSIRLQLHFETLPEKPRGVRREGLFGIELSGDSQPIQAIFVSSNSSVLDLKEIIAEKLAIKGYEVSPRQLGLCLHLSDLYCGKQSRRASSALGLAFNEDGASPIKELANNARLLFEEGALEDDVMIVRYLPLESDKYF</sequence>
<dbReference type="EMBL" id="KZ819690">
    <property type="protein sequence ID" value="PWN54264.1"/>
    <property type="molecule type" value="Genomic_DNA"/>
</dbReference>
<dbReference type="Proteomes" id="UP000245626">
    <property type="component" value="Unassembled WGS sequence"/>
</dbReference>
<evidence type="ECO:0000313" key="1">
    <source>
        <dbReference type="EMBL" id="PWN54264.1"/>
    </source>
</evidence>
<evidence type="ECO:0000313" key="2">
    <source>
        <dbReference type="Proteomes" id="UP000245626"/>
    </source>
</evidence>
<reference evidence="1 2" key="1">
    <citation type="journal article" date="2018" name="Mol. Biol. Evol.">
        <title>Broad Genomic Sampling Reveals a Smut Pathogenic Ancestry of the Fungal Clade Ustilaginomycotina.</title>
        <authorList>
            <person name="Kijpornyongpan T."/>
            <person name="Mondo S.J."/>
            <person name="Barry K."/>
            <person name="Sandor L."/>
            <person name="Lee J."/>
            <person name="Lipzen A."/>
            <person name="Pangilinan J."/>
            <person name="LaButti K."/>
            <person name="Hainaut M."/>
            <person name="Henrissat B."/>
            <person name="Grigoriev I.V."/>
            <person name="Spatafora J.W."/>
            <person name="Aime M.C."/>
        </authorList>
    </citation>
    <scope>NUCLEOTIDE SEQUENCE [LARGE SCALE GENOMIC DNA]</scope>
    <source>
        <strain evidence="1 2">SA 807</strain>
    </source>
</reference>
<accession>A0ACD0P8I9</accession>
<protein>
    <submittedName>
        <fullName evidence="1">Uncharacterized protein</fullName>
    </submittedName>
</protein>
<gene>
    <name evidence="1" type="ORF">IE53DRAFT_383177</name>
</gene>
<name>A0ACD0P8I9_9BASI</name>
<proteinExistence type="predicted"/>